<dbReference type="Gene3D" id="3.30.412.10">
    <property type="entry name" value="Proaerolysin, chain A, domain 2"/>
    <property type="match status" value="2"/>
</dbReference>
<reference evidence="7" key="1">
    <citation type="submission" date="2025-08" db="UniProtKB">
        <authorList>
            <consortium name="RefSeq"/>
        </authorList>
    </citation>
    <scope>IDENTIFICATION</scope>
</reference>
<dbReference type="SMART" id="SM00999">
    <property type="entry name" value="Aerolysin"/>
    <property type="match status" value="1"/>
</dbReference>
<evidence type="ECO:0000256" key="4">
    <source>
        <dbReference type="SAM" id="SignalP"/>
    </source>
</evidence>
<dbReference type="PANTHER" id="PTHR34007:SF1">
    <property type="entry name" value="AEROLYSIN-LIKE PROTEIN-RELATED"/>
    <property type="match status" value="1"/>
</dbReference>
<feature type="domain" description="Aerolysin-like C-terminal" evidence="5">
    <location>
        <begin position="188"/>
        <end position="534"/>
    </location>
</feature>
<evidence type="ECO:0000256" key="3">
    <source>
        <dbReference type="SAM" id="MobiDB-lite"/>
    </source>
</evidence>
<dbReference type="PANTHER" id="PTHR34007">
    <property type="entry name" value="AEROLYSIN-LIKE PROTEIN-RELATED"/>
    <property type="match status" value="1"/>
</dbReference>
<feature type="region of interest" description="Disordered" evidence="3">
    <location>
        <begin position="551"/>
        <end position="588"/>
    </location>
</feature>
<proteinExistence type="inferred from homology"/>
<keyword evidence="4" id="KW-0732">Signal</keyword>
<sequence length="588" mass="65942">MVVIATSCACLMFLLYASSVHGCGRSGSSDSDSEGVLKCSGTSSEYVKGLERSSRGNPDSILLIEEAVCSNAPSPYRRDHTQIFFADWEHSFDRNYNWNTCPDGYFVQGFYWTGGERLGNIRDGRCMKPASHPYHYGHCYDKDVSVSFNYRGVSECRDDYFVTGLYRGSCDQLYCIEKMRCCNMAPRPDTINSLSQAKIRVMDNTMSDIATLAHYLGYGWCASCRAPYVGEDFRRQGDTWQADTTEPCSGALSHHRLSMNYGHWKFSIKNMTFGTPVLQSLQPETVDTGVVNNELPYDVTRVITRSADVIRSVTHTATSEWRRSHELGLTFGYSSVGFSSSAEYRFTYGTSTTTSDSTGRTQAGSFTVKESLTVPAYSAANFTIIISQTRRTVSYTATILIHFSTELGGFMRWGRGPDGRLTNCHYQHKGSERRPTVHYRFGNARVPFYEALKEESDSLQRPWLWADMKQRYTYGQNVINRLTREGRYEFTLTGKFDDVAGNDVQIQWGEPYPMLGRHKRSAHAHATGSARVSDKAPHKVVIHDAEVEVKKVVATEKPGDPPSEFPPPPVVALDPDSVVDPPKEISSD</sequence>
<dbReference type="Proteomes" id="UP000694888">
    <property type="component" value="Unplaced"/>
</dbReference>
<dbReference type="InterPro" id="IPR053280">
    <property type="entry name" value="Aerolysin-like_pore-former"/>
</dbReference>
<comment type="similarity">
    <text evidence="1">Belongs to the aerolysin family.</text>
</comment>
<dbReference type="Pfam" id="PF01117">
    <property type="entry name" value="Aerolysin"/>
    <property type="match status" value="1"/>
</dbReference>
<organism evidence="6 7">
    <name type="scientific">Aplysia californica</name>
    <name type="common">California sea hare</name>
    <dbReference type="NCBI Taxonomy" id="6500"/>
    <lineage>
        <taxon>Eukaryota</taxon>
        <taxon>Metazoa</taxon>
        <taxon>Spiralia</taxon>
        <taxon>Lophotrochozoa</taxon>
        <taxon>Mollusca</taxon>
        <taxon>Gastropoda</taxon>
        <taxon>Heterobranchia</taxon>
        <taxon>Euthyneura</taxon>
        <taxon>Tectipleura</taxon>
        <taxon>Aplysiida</taxon>
        <taxon>Aplysioidea</taxon>
        <taxon>Aplysiidae</taxon>
        <taxon>Aplysia</taxon>
    </lineage>
</organism>
<dbReference type="RefSeq" id="XP_005096128.1">
    <property type="nucleotide sequence ID" value="XM_005096071.1"/>
</dbReference>
<evidence type="ECO:0000313" key="6">
    <source>
        <dbReference type="Proteomes" id="UP000694888"/>
    </source>
</evidence>
<feature type="signal peptide" evidence="4">
    <location>
        <begin position="1"/>
        <end position="22"/>
    </location>
</feature>
<dbReference type="CDD" id="cd20219">
    <property type="entry name" value="PFM_physalysin-1-like"/>
    <property type="match status" value="1"/>
</dbReference>
<gene>
    <name evidence="7" type="primary">LOC101846954</name>
</gene>
<protein>
    <submittedName>
        <fullName evidence="7">Aerolysin-like</fullName>
    </submittedName>
</protein>
<feature type="compositionally biased region" description="Pro residues" evidence="3">
    <location>
        <begin position="560"/>
        <end position="570"/>
    </location>
</feature>
<keyword evidence="6" id="KW-1185">Reference proteome</keyword>
<evidence type="ECO:0000256" key="1">
    <source>
        <dbReference type="ARBA" id="ARBA00009831"/>
    </source>
</evidence>
<keyword evidence="2" id="KW-1015">Disulfide bond</keyword>
<dbReference type="InterPro" id="IPR055267">
    <property type="entry name" value="Aerolysin-like_C"/>
</dbReference>
<name>A0ABM0JKX2_APLCA</name>
<evidence type="ECO:0000256" key="2">
    <source>
        <dbReference type="ARBA" id="ARBA00023157"/>
    </source>
</evidence>
<evidence type="ECO:0000313" key="7">
    <source>
        <dbReference type="RefSeq" id="XP_005096128.1"/>
    </source>
</evidence>
<dbReference type="SUPFAM" id="SSF56973">
    <property type="entry name" value="Aerolisin/ETX pore-forming domain"/>
    <property type="match status" value="1"/>
</dbReference>
<accession>A0ABM0JKX2</accession>
<dbReference type="GeneID" id="101846954"/>
<feature type="chain" id="PRO_5045391841" evidence="4">
    <location>
        <begin position="23"/>
        <end position="588"/>
    </location>
</feature>
<evidence type="ECO:0000259" key="5">
    <source>
        <dbReference type="SMART" id="SM00999"/>
    </source>
</evidence>